<protein>
    <submittedName>
        <fullName evidence="1">Uncharacterized protein</fullName>
    </submittedName>
</protein>
<proteinExistence type="predicted"/>
<accession>A0A9N8RW97</accession>
<dbReference type="EMBL" id="CAJQZC010000005">
    <property type="protein sequence ID" value="CAG4901012.1"/>
    <property type="molecule type" value="Genomic_DNA"/>
</dbReference>
<organism evidence="1 2">
    <name type="scientific">Paraburkholderia saeva</name>
    <dbReference type="NCBI Taxonomy" id="2777537"/>
    <lineage>
        <taxon>Bacteria</taxon>
        <taxon>Pseudomonadati</taxon>
        <taxon>Pseudomonadota</taxon>
        <taxon>Betaproteobacteria</taxon>
        <taxon>Burkholderiales</taxon>
        <taxon>Burkholderiaceae</taxon>
        <taxon>Paraburkholderia</taxon>
    </lineage>
</organism>
<sequence length="91" mass="9942">MSAMPLPPHAAPVPCYNCTAVARLDAMAIRDGEVLHRCPHMNVKILIVKRDGVIVAQSYSKPWTQADHDAAVTAAAADESQHAEHTKLKFR</sequence>
<dbReference type="AlphaFoldDB" id="A0A9N8RW97"/>
<comment type="caution">
    <text evidence="1">The sequence shown here is derived from an EMBL/GenBank/DDBJ whole genome shotgun (WGS) entry which is preliminary data.</text>
</comment>
<evidence type="ECO:0000313" key="2">
    <source>
        <dbReference type="Proteomes" id="UP000789704"/>
    </source>
</evidence>
<gene>
    <name evidence="1" type="ORF">LMG31841_02943</name>
</gene>
<reference evidence="1" key="1">
    <citation type="submission" date="2021-04" db="EMBL/GenBank/DDBJ databases">
        <authorList>
            <person name="Vanwijnsberghe S."/>
        </authorList>
    </citation>
    <scope>NUCLEOTIDE SEQUENCE</scope>
    <source>
        <strain evidence="1">LMG 31841</strain>
    </source>
</reference>
<dbReference type="Proteomes" id="UP000789704">
    <property type="component" value="Unassembled WGS sequence"/>
</dbReference>
<name>A0A9N8RW97_9BURK</name>
<keyword evidence="2" id="KW-1185">Reference proteome</keyword>
<evidence type="ECO:0000313" key="1">
    <source>
        <dbReference type="EMBL" id="CAG4901012.1"/>
    </source>
</evidence>